<evidence type="ECO:0000259" key="14">
    <source>
        <dbReference type="Pfam" id="PF14896"/>
    </source>
</evidence>
<gene>
    <name evidence="16" type="ordered locus">RHA1_ro01774</name>
</gene>
<comment type="similarity">
    <text evidence="3">Belongs to the emb family.</text>
</comment>
<keyword evidence="7 12" id="KW-0812">Transmembrane</keyword>
<feature type="transmembrane region" description="Helical" evidence="12">
    <location>
        <begin position="375"/>
        <end position="391"/>
    </location>
</feature>
<accession>Q0SFU9</accession>
<feature type="transmembrane region" description="Helical" evidence="12">
    <location>
        <begin position="566"/>
        <end position="583"/>
    </location>
</feature>
<dbReference type="AlphaFoldDB" id="Q0SFU9"/>
<evidence type="ECO:0000256" key="5">
    <source>
        <dbReference type="ARBA" id="ARBA00022676"/>
    </source>
</evidence>
<evidence type="ECO:0000256" key="8">
    <source>
        <dbReference type="ARBA" id="ARBA00022989"/>
    </source>
</evidence>
<dbReference type="Pfam" id="PF04602">
    <property type="entry name" value="Arabinose_trans"/>
    <property type="match status" value="1"/>
</dbReference>
<dbReference type="HOGENOM" id="CLU_010182_0_0_11"/>
<feature type="transmembrane region" description="Helical" evidence="12">
    <location>
        <begin position="229"/>
        <end position="246"/>
    </location>
</feature>
<comment type="subcellular location">
    <subcellularLocation>
        <location evidence="2">Cell membrane</location>
        <topology evidence="2">Multi-pass membrane protein</topology>
    </subcellularLocation>
</comment>
<dbReference type="Gene3D" id="2.60.120.610">
    <property type="entry name" value="arabinofuranosyltransferase like domain"/>
    <property type="match status" value="1"/>
</dbReference>
<keyword evidence="9 12" id="KW-0472">Membrane</keyword>
<evidence type="ECO:0000259" key="13">
    <source>
        <dbReference type="Pfam" id="PF04602"/>
    </source>
</evidence>
<dbReference type="InterPro" id="IPR007680">
    <property type="entry name" value="Arabino_trans_central"/>
</dbReference>
<feature type="domain" description="Arabinosyltransferas concanavalin like" evidence="15">
    <location>
        <begin position="61"/>
        <end position="219"/>
    </location>
</feature>
<reference evidence="17" key="1">
    <citation type="journal article" date="2006" name="Proc. Natl. Acad. Sci. U.S.A.">
        <title>The complete genome of Rhodococcus sp. RHA1 provides insights into a catabolic powerhouse.</title>
        <authorList>
            <person name="McLeod M.P."/>
            <person name="Warren R.L."/>
            <person name="Hsiao W.W.L."/>
            <person name="Araki N."/>
            <person name="Myhre M."/>
            <person name="Fernandes C."/>
            <person name="Miyazawa D."/>
            <person name="Wong W."/>
            <person name="Lillquist A.L."/>
            <person name="Wang D."/>
            <person name="Dosanjh M."/>
            <person name="Hara H."/>
            <person name="Petrescu A."/>
            <person name="Morin R.D."/>
            <person name="Yang G."/>
            <person name="Stott J.M."/>
            <person name="Schein J.E."/>
            <person name="Shin H."/>
            <person name="Smailus D."/>
            <person name="Siddiqui A.S."/>
            <person name="Marra M.A."/>
            <person name="Jones S.J.M."/>
            <person name="Holt R."/>
            <person name="Brinkman F.S.L."/>
            <person name="Miyauchi K."/>
            <person name="Fukuda M."/>
            <person name="Davies J.E."/>
            <person name="Mohn W.W."/>
            <person name="Eltis L.D."/>
        </authorList>
    </citation>
    <scope>NUCLEOTIDE SEQUENCE [LARGE SCALE GENOMIC DNA]</scope>
    <source>
        <strain evidence="17">RHA1</strain>
    </source>
</reference>
<keyword evidence="6 16" id="KW-0808">Transferase</keyword>
<evidence type="ECO:0000256" key="2">
    <source>
        <dbReference type="ARBA" id="ARBA00004651"/>
    </source>
</evidence>
<evidence type="ECO:0000259" key="15">
    <source>
        <dbReference type="Pfam" id="PF17689"/>
    </source>
</evidence>
<feature type="region of interest" description="Disordered" evidence="11">
    <location>
        <begin position="783"/>
        <end position="821"/>
    </location>
</feature>
<proteinExistence type="inferred from homology"/>
<dbReference type="CAZy" id="GT53">
    <property type="family name" value="Glycosyltransferase Family 53"/>
</dbReference>
<evidence type="ECO:0000256" key="10">
    <source>
        <dbReference type="ARBA" id="ARBA00023316"/>
    </source>
</evidence>
<dbReference type="InterPro" id="IPR042486">
    <property type="entry name" value="Arabino_trans_C_2"/>
</dbReference>
<name>Q0SFU9_RHOJR</name>
<evidence type="ECO:0000256" key="7">
    <source>
        <dbReference type="ARBA" id="ARBA00022692"/>
    </source>
</evidence>
<dbReference type="InterPro" id="IPR027451">
    <property type="entry name" value="EmbABC_dom1"/>
</dbReference>
<dbReference type="GO" id="GO:0005886">
    <property type="term" value="C:plasma membrane"/>
    <property type="evidence" value="ECO:0007669"/>
    <property type="project" value="UniProtKB-SubCell"/>
</dbReference>
<dbReference type="GO" id="GO:0071555">
    <property type="term" value="P:cell wall organization"/>
    <property type="evidence" value="ECO:0007669"/>
    <property type="project" value="UniProtKB-KW"/>
</dbReference>
<dbReference type="Gene3D" id="3.40.190.160">
    <property type="match status" value="1"/>
</dbReference>
<feature type="transmembrane region" description="Helical" evidence="12">
    <location>
        <begin position="533"/>
        <end position="550"/>
    </location>
</feature>
<feature type="domain" description="Arabinofuranosyltransferase central" evidence="13">
    <location>
        <begin position="223"/>
        <end position="682"/>
    </location>
</feature>
<feature type="transmembrane region" description="Helical" evidence="12">
    <location>
        <begin position="589"/>
        <end position="612"/>
    </location>
</feature>
<dbReference type="GO" id="GO:0071766">
    <property type="term" value="P:Actinobacterium-type cell wall biogenesis"/>
    <property type="evidence" value="ECO:0007669"/>
    <property type="project" value="InterPro"/>
</dbReference>
<keyword evidence="5" id="KW-0328">Glycosyltransferase</keyword>
<feature type="region of interest" description="Disordered" evidence="11">
    <location>
        <begin position="1"/>
        <end position="32"/>
    </location>
</feature>
<feature type="transmembrane region" description="Helical" evidence="12">
    <location>
        <begin position="266"/>
        <end position="285"/>
    </location>
</feature>
<evidence type="ECO:0000313" key="17">
    <source>
        <dbReference type="Proteomes" id="UP000008710"/>
    </source>
</evidence>
<dbReference type="Pfam" id="PF17689">
    <property type="entry name" value="Arabino_trans_N"/>
    <property type="match status" value="1"/>
</dbReference>
<feature type="transmembrane region" description="Helical" evidence="12">
    <location>
        <begin position="619"/>
        <end position="642"/>
    </location>
</feature>
<dbReference type="Gene3D" id="2.60.120.940">
    <property type="entry name" value="EmbC, C-terminal domain, subdomain 2"/>
    <property type="match status" value="1"/>
</dbReference>
<organism evidence="16 17">
    <name type="scientific">Rhodococcus jostii (strain RHA1)</name>
    <dbReference type="NCBI Taxonomy" id="101510"/>
    <lineage>
        <taxon>Bacteria</taxon>
        <taxon>Bacillati</taxon>
        <taxon>Actinomycetota</taxon>
        <taxon>Actinomycetes</taxon>
        <taxon>Mycobacteriales</taxon>
        <taxon>Nocardiaceae</taxon>
        <taxon>Rhodococcus</taxon>
    </lineage>
</organism>
<dbReference type="InterPro" id="IPR040920">
    <property type="entry name" value="Arabino_trans_N"/>
</dbReference>
<evidence type="ECO:0000256" key="9">
    <source>
        <dbReference type="ARBA" id="ARBA00023136"/>
    </source>
</evidence>
<feature type="transmembrane region" description="Helical" evidence="12">
    <location>
        <begin position="342"/>
        <end position="363"/>
    </location>
</feature>
<feature type="transmembrane region" description="Helical" evidence="12">
    <location>
        <begin position="654"/>
        <end position="681"/>
    </location>
</feature>
<feature type="domain" description="Arabinosyltransferase C-terminal" evidence="14">
    <location>
        <begin position="714"/>
        <end position="1096"/>
    </location>
</feature>
<dbReference type="Pfam" id="PF14896">
    <property type="entry name" value="Arabino_trans_C"/>
    <property type="match status" value="1"/>
</dbReference>
<feature type="transmembrane region" description="Helical" evidence="12">
    <location>
        <begin position="702"/>
        <end position="722"/>
    </location>
</feature>
<sequence>MTESRLESANVSRDDSDETPIETPPQSSPLGQPVRSTRLLAIIASVFGVLLTLSLPFLPVEQDNATLSWPQNGSTGSVEAPLVTYAPLSLDVRIPCSAVGELADRGGILTSTAPAGAADAGKYGLVAKVNPPTPDGPAGVEVLLRNKVLLSSPLDQLPADCTLVVSSDSTRTTAGVVAAGQDAPTVVDGDLRPQMVGIFSDLDGAAPDGLQVTAEIDSRFSSTPSTLKFAAMVVGALATILALVALHRLDNVDGRRARRFLPTRWWSFGVVDAVVIGTLVLWHFIGASTSDDGYQFNMARTSESAGYMANYFRWYGVPEAPFGSPYYDVLAVLANITPASPFVRLPALLAGIVAWLVISREVAPRLGAAVRGNRLALWTGGLVFLAFWLPYNNGLRPEPIVAVGVLLTWCSVERAVATRRLLPAAVAILVGAATLTAGPSGLICFGALVAGARPILQIVIARAKTVGYVALLAPLVASGTVILVAVFADQTLAAVMEMQHVHAIGPNVPWFDEYLRYQYLLNISVDGSLSRRFGVFVMVLSLAVTVLVMLRKGGRIPGTAAGPSRRLIGITLAAMGLMMFTPTKWTHHFGIYAGLAGSLAVLASVAVSTAVVRSPRNRALFAAALLFLLAMCFTSTNGWWYVSSYSVPWWDKPVSIAGLGAGTILLGATLVMLLVAAWCYFREPYTRTDSVRRRRLWAIPPLTVAAAAMVLFEVLSMAKGAVAQYPAFSLARSNVDAVTGAPCGLANDVLLETDPNASLLQPLSGDAATALAGTGTVGFTPNGVAGDLSADEESSDAGVANSVKTDNTEQTASSNAAGTGGGAGVVGVNGSAVALPFGLDPDRTPVLGSDGSDGDASLTTGWFRLPNPDSDAGAGDIISIAAAGRIHSVDADGVVTYGQNLEVEYGTTGPDGAVAVSGRVTPIDIGPAPSWRNLRVPLDSLPGDTNVIRLVASDSDSDPQQWLAVTPPRVPRTQTLNDVIGSDAPVMIDWAVGLAFPCQRPFDHRTGVAEAPEYRILPDRPGAIMTSLWQDRYGGGPLGWIEMTRSSRTIPSYLRDDWDRDWGGVEQYSPLDPGAKTAEIDTTRIQRSGMWNPAPIITAY</sequence>
<evidence type="ECO:0000256" key="4">
    <source>
        <dbReference type="ARBA" id="ARBA00022475"/>
    </source>
</evidence>
<feature type="transmembrane region" description="Helical" evidence="12">
    <location>
        <begin position="466"/>
        <end position="488"/>
    </location>
</feature>
<dbReference type="KEGG" id="rha:RHA1_ro01774"/>
<evidence type="ECO:0000256" key="6">
    <source>
        <dbReference type="ARBA" id="ARBA00022679"/>
    </source>
</evidence>
<keyword evidence="4" id="KW-1003">Cell membrane</keyword>
<dbReference type="GO" id="GO:0052636">
    <property type="term" value="F:arabinosyltransferase activity"/>
    <property type="evidence" value="ECO:0007669"/>
    <property type="project" value="InterPro"/>
</dbReference>
<dbReference type="Proteomes" id="UP000008710">
    <property type="component" value="Chromosome"/>
</dbReference>
<feature type="transmembrane region" description="Helical" evidence="12">
    <location>
        <begin position="421"/>
        <end position="445"/>
    </location>
</feature>
<evidence type="ECO:0000256" key="1">
    <source>
        <dbReference type="ARBA" id="ARBA00003001"/>
    </source>
</evidence>
<keyword evidence="8 12" id="KW-1133">Transmembrane helix</keyword>
<evidence type="ECO:0000256" key="11">
    <source>
        <dbReference type="SAM" id="MobiDB-lite"/>
    </source>
</evidence>
<dbReference type="eggNOG" id="COG1807">
    <property type="taxonomic scope" value="Bacteria"/>
</dbReference>
<dbReference type="InterPro" id="IPR032731">
    <property type="entry name" value="Arabino_trans_C"/>
</dbReference>
<evidence type="ECO:0000256" key="12">
    <source>
        <dbReference type="SAM" id="Phobius"/>
    </source>
</evidence>
<dbReference type="EMBL" id="CP000431">
    <property type="protein sequence ID" value="ABG93587.1"/>
    <property type="molecule type" value="Genomic_DNA"/>
</dbReference>
<evidence type="ECO:0000256" key="3">
    <source>
        <dbReference type="ARBA" id="ARBA00008195"/>
    </source>
</evidence>
<protein>
    <submittedName>
        <fullName evidence="16">Probable arabinosyltransferase C</fullName>
    </submittedName>
</protein>
<evidence type="ECO:0000313" key="16">
    <source>
        <dbReference type="EMBL" id="ABG93587.1"/>
    </source>
</evidence>
<comment type="function">
    <text evidence="1">Arabinosyl transferase responsible for the polymerization of arabinose into the arabinan of arabinogalactan.</text>
</comment>
<keyword evidence="10" id="KW-0961">Cell wall biogenesis/degradation</keyword>